<organism evidence="1 2">
    <name type="scientific">Pyropia yezoensis</name>
    <name type="common">Susabi-nori</name>
    <name type="synonym">Porphyra yezoensis</name>
    <dbReference type="NCBI Taxonomy" id="2788"/>
    <lineage>
        <taxon>Eukaryota</taxon>
        <taxon>Rhodophyta</taxon>
        <taxon>Bangiophyceae</taxon>
        <taxon>Bangiales</taxon>
        <taxon>Bangiaceae</taxon>
        <taxon>Pyropia</taxon>
    </lineage>
</organism>
<reference evidence="1" key="1">
    <citation type="submission" date="2019-11" db="EMBL/GenBank/DDBJ databases">
        <title>Nori genome reveals adaptations in red seaweeds to the harsh intertidal environment.</title>
        <authorList>
            <person name="Wang D."/>
            <person name="Mao Y."/>
        </authorList>
    </citation>
    <scope>NUCLEOTIDE SEQUENCE</scope>
    <source>
        <tissue evidence="1">Gametophyte</tissue>
    </source>
</reference>
<accession>A0ACC3BL63</accession>
<comment type="caution">
    <text evidence="1">The sequence shown here is derived from an EMBL/GenBank/DDBJ whole genome shotgun (WGS) entry which is preliminary data.</text>
</comment>
<dbReference type="Proteomes" id="UP000798662">
    <property type="component" value="Chromosome 1"/>
</dbReference>
<keyword evidence="2" id="KW-1185">Reference proteome</keyword>
<sequence length="361" mass="35808">MAAFATAPAVGVGRPASTRGACLLPTGSALCGALPARAPRPFRPSRRCRPVASLQSPDRDGPPDLEEYFAGKAAAAAAAAAGAAPAPPVALGTGRANTGALGGDAAAAAVGGAEVQDAAAAAATTAAKEVLERLAAAGAAVPTFWLFASSGGAPAEAVRAGVEAATGGKAVVYGGPAAGDGRCVTGGVVPPGGSPPAVAVDLLGIVGGVSFIASAVVKTWAQPVFAEPLPYMTPTYTGDPSTDLLTAIRYNDMDTFDTCLAAGVDVNTQWADKQHQSPLLAACARARTAMVDVLLSRGADVGHRNDGGFTAVMYTRMLSGYDRPVVMGQLRALEAAGASAELTDEETTALDKATGGRIVPL</sequence>
<evidence type="ECO:0000313" key="2">
    <source>
        <dbReference type="Proteomes" id="UP000798662"/>
    </source>
</evidence>
<protein>
    <submittedName>
        <fullName evidence="1">Uncharacterized protein</fullName>
    </submittedName>
</protein>
<name>A0ACC3BL63_PYRYE</name>
<evidence type="ECO:0000313" key="1">
    <source>
        <dbReference type="EMBL" id="KAK1858231.1"/>
    </source>
</evidence>
<proteinExistence type="predicted"/>
<dbReference type="EMBL" id="CM020618">
    <property type="protein sequence ID" value="KAK1858231.1"/>
    <property type="molecule type" value="Genomic_DNA"/>
</dbReference>
<gene>
    <name evidence="1" type="ORF">I4F81_000842</name>
</gene>